<dbReference type="Pfam" id="PF21597">
    <property type="entry name" value="TetR_C_43"/>
    <property type="match status" value="1"/>
</dbReference>
<dbReference type="InterPro" id="IPR050109">
    <property type="entry name" value="HTH-type_TetR-like_transc_reg"/>
</dbReference>
<dbReference type="EMBL" id="BMRG01000008">
    <property type="protein sequence ID" value="GGP65036.1"/>
    <property type="molecule type" value="Genomic_DNA"/>
</dbReference>
<dbReference type="InterPro" id="IPR036271">
    <property type="entry name" value="Tet_transcr_reg_TetR-rel_C_sf"/>
</dbReference>
<dbReference type="InterPro" id="IPR001647">
    <property type="entry name" value="HTH_TetR"/>
</dbReference>
<dbReference type="RefSeq" id="WP_229795958.1">
    <property type="nucleotide sequence ID" value="NZ_BMRG01000008.1"/>
</dbReference>
<dbReference type="SUPFAM" id="SSF46689">
    <property type="entry name" value="Homeodomain-like"/>
    <property type="match status" value="1"/>
</dbReference>
<reference evidence="6" key="1">
    <citation type="journal article" date="2014" name="Int. J. Syst. Evol. Microbiol.">
        <title>Complete genome sequence of Corynebacterium casei LMG S-19264T (=DSM 44701T), isolated from a smear-ripened cheese.</title>
        <authorList>
            <consortium name="US DOE Joint Genome Institute (JGI-PGF)"/>
            <person name="Walter F."/>
            <person name="Albersmeier A."/>
            <person name="Kalinowski J."/>
            <person name="Ruckert C."/>
        </authorList>
    </citation>
    <scope>NUCLEOTIDE SEQUENCE</scope>
    <source>
        <strain evidence="6">JCM 3313</strain>
    </source>
</reference>
<evidence type="ECO:0000256" key="3">
    <source>
        <dbReference type="ARBA" id="ARBA00023163"/>
    </source>
</evidence>
<dbReference type="PRINTS" id="PR00455">
    <property type="entry name" value="HTHTETR"/>
</dbReference>
<dbReference type="GO" id="GO:0000976">
    <property type="term" value="F:transcription cis-regulatory region binding"/>
    <property type="evidence" value="ECO:0007669"/>
    <property type="project" value="TreeGrafter"/>
</dbReference>
<evidence type="ECO:0000256" key="4">
    <source>
        <dbReference type="PROSITE-ProRule" id="PRU00335"/>
    </source>
</evidence>
<feature type="domain" description="HTH tetR-type" evidence="5">
    <location>
        <begin position="21"/>
        <end position="80"/>
    </location>
</feature>
<protein>
    <submittedName>
        <fullName evidence="6">TetR family transcriptional regulator</fullName>
    </submittedName>
</protein>
<gene>
    <name evidence="6" type="ORF">GCM10010185_42130</name>
</gene>
<keyword evidence="2 4" id="KW-0238">DNA-binding</keyword>
<dbReference type="SUPFAM" id="SSF48498">
    <property type="entry name" value="Tetracyclin repressor-like, C-terminal domain"/>
    <property type="match status" value="1"/>
</dbReference>
<comment type="caution">
    <text evidence="6">The sequence shown here is derived from an EMBL/GenBank/DDBJ whole genome shotgun (WGS) entry which is preliminary data.</text>
</comment>
<evidence type="ECO:0000259" key="5">
    <source>
        <dbReference type="PROSITE" id="PS50977"/>
    </source>
</evidence>
<evidence type="ECO:0000313" key="7">
    <source>
        <dbReference type="Proteomes" id="UP000639606"/>
    </source>
</evidence>
<evidence type="ECO:0000256" key="1">
    <source>
        <dbReference type="ARBA" id="ARBA00023015"/>
    </source>
</evidence>
<dbReference type="PANTHER" id="PTHR30055:SF234">
    <property type="entry name" value="HTH-TYPE TRANSCRIPTIONAL REGULATOR BETI"/>
    <property type="match status" value="1"/>
</dbReference>
<sequence length="194" mass="20840">MTPHFPEVPVAPGRPKRADAQRNYDRILAAARTTVAEHGADASLEEIARRAEVGSATLHRHFASRWDLLEALFHDEVERLCARVDEFADLADPADALTGWLRAVGTFIASTKGLAAALTRGGTEEFPQSSLCTRMIHEAGEPLLARAKAAGAVDREVSMTELIALVTAIGQGTENSAASAERLLHLALNGVRPR</sequence>
<dbReference type="GO" id="GO:0003700">
    <property type="term" value="F:DNA-binding transcription factor activity"/>
    <property type="evidence" value="ECO:0007669"/>
    <property type="project" value="TreeGrafter"/>
</dbReference>
<organism evidence="6 7">
    <name type="scientific">Saccharothrix coeruleofusca</name>
    <dbReference type="NCBI Taxonomy" id="33919"/>
    <lineage>
        <taxon>Bacteria</taxon>
        <taxon>Bacillati</taxon>
        <taxon>Actinomycetota</taxon>
        <taxon>Actinomycetes</taxon>
        <taxon>Pseudonocardiales</taxon>
        <taxon>Pseudonocardiaceae</taxon>
        <taxon>Saccharothrix</taxon>
    </lineage>
</organism>
<dbReference type="Proteomes" id="UP000639606">
    <property type="component" value="Unassembled WGS sequence"/>
</dbReference>
<evidence type="ECO:0000313" key="6">
    <source>
        <dbReference type="EMBL" id="GGP65036.1"/>
    </source>
</evidence>
<keyword evidence="7" id="KW-1185">Reference proteome</keyword>
<dbReference type="Gene3D" id="1.10.357.10">
    <property type="entry name" value="Tetracycline Repressor, domain 2"/>
    <property type="match status" value="1"/>
</dbReference>
<feature type="DNA-binding region" description="H-T-H motif" evidence="4">
    <location>
        <begin position="43"/>
        <end position="62"/>
    </location>
</feature>
<dbReference type="PANTHER" id="PTHR30055">
    <property type="entry name" value="HTH-TYPE TRANSCRIPTIONAL REGULATOR RUTR"/>
    <property type="match status" value="1"/>
</dbReference>
<evidence type="ECO:0000256" key="2">
    <source>
        <dbReference type="ARBA" id="ARBA00023125"/>
    </source>
</evidence>
<dbReference type="Pfam" id="PF00440">
    <property type="entry name" value="TetR_N"/>
    <property type="match status" value="1"/>
</dbReference>
<reference evidence="6" key="2">
    <citation type="submission" date="2020-09" db="EMBL/GenBank/DDBJ databases">
        <authorList>
            <person name="Sun Q."/>
            <person name="Ohkuma M."/>
        </authorList>
    </citation>
    <scope>NUCLEOTIDE SEQUENCE</scope>
    <source>
        <strain evidence="6">JCM 3313</strain>
    </source>
</reference>
<keyword evidence="3" id="KW-0804">Transcription</keyword>
<dbReference type="InterPro" id="IPR049445">
    <property type="entry name" value="TetR_SbtR-like_C"/>
</dbReference>
<name>A0A918AP42_9PSEU</name>
<keyword evidence="1" id="KW-0805">Transcription regulation</keyword>
<accession>A0A918AP42</accession>
<dbReference type="InterPro" id="IPR009057">
    <property type="entry name" value="Homeodomain-like_sf"/>
</dbReference>
<dbReference type="PROSITE" id="PS50977">
    <property type="entry name" value="HTH_TETR_2"/>
    <property type="match status" value="1"/>
</dbReference>
<dbReference type="AlphaFoldDB" id="A0A918AP42"/>
<proteinExistence type="predicted"/>